<organism evidence="2 3">
    <name type="scientific">Brenneria alni</name>
    <dbReference type="NCBI Taxonomy" id="71656"/>
    <lineage>
        <taxon>Bacteria</taxon>
        <taxon>Pseudomonadati</taxon>
        <taxon>Pseudomonadota</taxon>
        <taxon>Gammaproteobacteria</taxon>
        <taxon>Enterobacterales</taxon>
        <taxon>Pectobacteriaceae</taxon>
        <taxon>Brenneria</taxon>
    </lineage>
</organism>
<protein>
    <submittedName>
        <fullName evidence="2">Uncharacterized protein</fullName>
    </submittedName>
</protein>
<accession>A0A421DLE6</accession>
<evidence type="ECO:0000313" key="2">
    <source>
        <dbReference type="EMBL" id="RLM21130.1"/>
    </source>
</evidence>
<name>A0A421DLE6_9GAMM</name>
<reference evidence="2 3" key="1">
    <citation type="submission" date="2016-09" db="EMBL/GenBank/DDBJ databases">
        <authorList>
            <person name="Doonan J."/>
            <person name="Pachebat J.A."/>
            <person name="Golyshin P.N."/>
            <person name="Denman S."/>
            <person name="Mcdonald J.E."/>
        </authorList>
    </citation>
    <scope>NUCLEOTIDE SEQUENCE [LARGE SCALE GENOMIC DNA]</scope>
    <source>
        <strain evidence="2 3">NCPPB 3934</strain>
    </source>
</reference>
<dbReference type="EMBL" id="MJLZ01000035">
    <property type="protein sequence ID" value="RLM21130.1"/>
    <property type="molecule type" value="Genomic_DNA"/>
</dbReference>
<feature type="transmembrane region" description="Helical" evidence="1">
    <location>
        <begin position="7"/>
        <end position="28"/>
    </location>
</feature>
<dbReference type="Proteomes" id="UP000285648">
    <property type="component" value="Unassembled WGS sequence"/>
</dbReference>
<sequence length="89" mass="10292">MNKAVQLLYNALTSGGMLPTVALMWYRISIEDKQEHFFFTALTDATIVDIDCRNIKPRWLFVLILTVVRAITSFFLTKARGLLFFIPHQ</sequence>
<gene>
    <name evidence="2" type="ORF">BIY29_14295</name>
</gene>
<dbReference type="AlphaFoldDB" id="A0A421DLE6"/>
<proteinExistence type="predicted"/>
<dbReference type="Pfam" id="PF05638">
    <property type="entry name" value="T6SS_HCP"/>
    <property type="match status" value="1"/>
</dbReference>
<keyword evidence="1" id="KW-1133">Transmembrane helix</keyword>
<keyword evidence="1" id="KW-0812">Transmembrane</keyword>
<dbReference type="OrthoDB" id="5674026at2"/>
<feature type="transmembrane region" description="Helical" evidence="1">
    <location>
        <begin position="59"/>
        <end position="77"/>
    </location>
</feature>
<dbReference type="InterPro" id="IPR036624">
    <property type="entry name" value="Hcp1-lik_sf"/>
</dbReference>
<evidence type="ECO:0000256" key="1">
    <source>
        <dbReference type="SAM" id="Phobius"/>
    </source>
</evidence>
<keyword evidence="1" id="KW-0472">Membrane</keyword>
<dbReference type="SUPFAM" id="SSF141452">
    <property type="entry name" value="Hcp1-like"/>
    <property type="match status" value="1"/>
</dbReference>
<dbReference type="InterPro" id="IPR008514">
    <property type="entry name" value="T6SS_Hcp"/>
</dbReference>
<dbReference type="Gene3D" id="2.30.110.20">
    <property type="entry name" value="Hcp1-like"/>
    <property type="match status" value="1"/>
</dbReference>
<keyword evidence="3" id="KW-1185">Reference proteome</keyword>
<comment type="caution">
    <text evidence="2">The sequence shown here is derived from an EMBL/GenBank/DDBJ whole genome shotgun (WGS) entry which is preliminary data.</text>
</comment>
<evidence type="ECO:0000313" key="3">
    <source>
        <dbReference type="Proteomes" id="UP000285648"/>
    </source>
</evidence>